<dbReference type="Gene3D" id="3.30.559.30">
    <property type="entry name" value="Nonribosomal peptide synthetase, condensation domain"/>
    <property type="match status" value="1"/>
</dbReference>
<dbReference type="EMBL" id="FMHU01000002">
    <property type="protein sequence ID" value="SCL27807.1"/>
    <property type="molecule type" value="Genomic_DNA"/>
</dbReference>
<dbReference type="GO" id="GO:0043041">
    <property type="term" value="P:amino acid activation for nonribosomal peptide biosynthetic process"/>
    <property type="evidence" value="ECO:0007669"/>
    <property type="project" value="TreeGrafter"/>
</dbReference>
<evidence type="ECO:0000313" key="4">
    <source>
        <dbReference type="EMBL" id="SCL27807.1"/>
    </source>
</evidence>
<evidence type="ECO:0000256" key="1">
    <source>
        <dbReference type="SAM" id="MobiDB-lite"/>
    </source>
</evidence>
<dbReference type="Pfam" id="PF18563">
    <property type="entry name" value="TubC_N"/>
    <property type="match status" value="1"/>
</dbReference>
<reference evidence="5" key="1">
    <citation type="submission" date="2016-06" db="EMBL/GenBank/DDBJ databases">
        <authorList>
            <person name="Varghese N."/>
        </authorList>
    </citation>
    <scope>NUCLEOTIDE SEQUENCE [LARGE SCALE GENOMIC DNA]</scope>
    <source>
        <strain evidence="5">DSM 46123</strain>
    </source>
</reference>
<dbReference type="GO" id="GO:0008610">
    <property type="term" value="P:lipid biosynthetic process"/>
    <property type="evidence" value="ECO:0007669"/>
    <property type="project" value="UniProtKB-ARBA"/>
</dbReference>
<feature type="domain" description="TubC N-terminal docking" evidence="3">
    <location>
        <begin position="11"/>
        <end position="58"/>
    </location>
</feature>
<dbReference type="GO" id="GO:0031177">
    <property type="term" value="F:phosphopantetheine binding"/>
    <property type="evidence" value="ECO:0007669"/>
    <property type="project" value="TreeGrafter"/>
</dbReference>
<organism evidence="4 5">
    <name type="scientific">Micromonospora inyonensis</name>
    <dbReference type="NCBI Taxonomy" id="47866"/>
    <lineage>
        <taxon>Bacteria</taxon>
        <taxon>Bacillati</taxon>
        <taxon>Actinomycetota</taxon>
        <taxon>Actinomycetes</taxon>
        <taxon>Micromonosporales</taxon>
        <taxon>Micromonosporaceae</taxon>
        <taxon>Micromonospora</taxon>
    </lineage>
</organism>
<dbReference type="InterPro" id="IPR023213">
    <property type="entry name" value="CAT-like_dom_sf"/>
</dbReference>
<dbReference type="InterPro" id="IPR041464">
    <property type="entry name" value="TubC_N"/>
</dbReference>
<feature type="region of interest" description="Disordered" evidence="1">
    <location>
        <begin position="64"/>
        <end position="84"/>
    </location>
</feature>
<dbReference type="STRING" id="47866.GA0074694_4920"/>
<accession>A0A1C6SEG5</accession>
<dbReference type="AlphaFoldDB" id="A0A1C6SEG5"/>
<dbReference type="GO" id="GO:0044550">
    <property type="term" value="P:secondary metabolite biosynthetic process"/>
    <property type="evidence" value="ECO:0007669"/>
    <property type="project" value="TreeGrafter"/>
</dbReference>
<evidence type="ECO:0000313" key="5">
    <source>
        <dbReference type="Proteomes" id="UP000198906"/>
    </source>
</evidence>
<gene>
    <name evidence="4" type="ORF">GA0074694_4920</name>
</gene>
<name>A0A1C6SEG5_9ACTN</name>
<dbReference type="PANTHER" id="PTHR45527">
    <property type="entry name" value="NONRIBOSOMAL PEPTIDE SYNTHETASE"/>
    <property type="match status" value="1"/>
</dbReference>
<dbReference type="SUPFAM" id="SSF52777">
    <property type="entry name" value="CoA-dependent acyltransferases"/>
    <property type="match status" value="2"/>
</dbReference>
<protein>
    <submittedName>
        <fullName evidence="4">Condensation domain-containing protein</fullName>
    </submittedName>
</protein>
<dbReference type="GO" id="GO:0003824">
    <property type="term" value="F:catalytic activity"/>
    <property type="evidence" value="ECO:0007669"/>
    <property type="project" value="InterPro"/>
</dbReference>
<sequence length="535" mass="57941">MTAPESTDPDDLLRELRLRDVRLAVRGGQLDYDAPADALDADLIAAMRRLKPVLLDRLRADGASAAPDGAAGPGHAAMPTSVGAGDGGGDDWSVLVTAPTSIGQARQYQITRETSFPQVLTVAFRLTLHGPLDVTALRRALADLTVRHAALRTRFADRDDGVWQQVLAPRPVPLPVRTVPVDELDRVVDEWASLPFALEREPAFRAVLFQPTDGPAGPPVGWHEFALAIHHGFVDGWSVQPMLDDLAEFYRAAVNGRPADLPPLPAEFVDFCRWEAEYLARPETRRMLREWVDELPAGTVPMRLPTDRPRVPVATDPGGVLHHTFPPDLVAAVTAYGVRRGATPYAVFTAAFVWLLHDLTGAPTVNLAASVANRTDPRYDRVVGVFAQAALLLVPVVGVTSFDELVRRTAGVTWQALARQAVPSVVQIAALGEAFTNFPCRVYFDLLDMADPVLHLTGLEPAPARDVVLAGSRGDLTWQLRPLPDGGMALLIEYAANLFDAGTVAGWLDRYQRLLRRLLAAPDAPLPRAGDAGVA</sequence>
<dbReference type="InterPro" id="IPR044894">
    <property type="entry name" value="TubC_N_sf"/>
</dbReference>
<dbReference type="Gene3D" id="3.30.559.10">
    <property type="entry name" value="Chloramphenicol acetyltransferase-like domain"/>
    <property type="match status" value="1"/>
</dbReference>
<dbReference type="InterPro" id="IPR001242">
    <property type="entry name" value="Condensation_dom"/>
</dbReference>
<feature type="compositionally biased region" description="Low complexity" evidence="1">
    <location>
        <begin position="64"/>
        <end position="77"/>
    </location>
</feature>
<proteinExistence type="predicted"/>
<dbReference type="RefSeq" id="WP_091462181.1">
    <property type="nucleotide sequence ID" value="NZ_FMHU01000002.1"/>
</dbReference>
<evidence type="ECO:0000259" key="3">
    <source>
        <dbReference type="Pfam" id="PF18563"/>
    </source>
</evidence>
<dbReference type="Pfam" id="PF00668">
    <property type="entry name" value="Condensation"/>
    <property type="match status" value="1"/>
</dbReference>
<dbReference type="Gene3D" id="1.10.10.1830">
    <property type="entry name" value="Non-ribosomal peptide synthase, adenylation domain"/>
    <property type="match status" value="1"/>
</dbReference>
<dbReference type="PANTHER" id="PTHR45527:SF1">
    <property type="entry name" value="FATTY ACID SYNTHASE"/>
    <property type="match status" value="1"/>
</dbReference>
<dbReference type="Proteomes" id="UP000198906">
    <property type="component" value="Unassembled WGS sequence"/>
</dbReference>
<feature type="domain" description="Condensation" evidence="2">
    <location>
        <begin position="99"/>
        <end position="423"/>
    </location>
</feature>
<dbReference type="GO" id="GO:0005737">
    <property type="term" value="C:cytoplasm"/>
    <property type="evidence" value="ECO:0007669"/>
    <property type="project" value="TreeGrafter"/>
</dbReference>
<evidence type="ECO:0000259" key="2">
    <source>
        <dbReference type="Pfam" id="PF00668"/>
    </source>
</evidence>
<keyword evidence="5" id="KW-1185">Reference proteome</keyword>